<dbReference type="SUPFAM" id="SSF54862">
    <property type="entry name" value="4Fe-4S ferredoxins"/>
    <property type="match status" value="1"/>
</dbReference>
<dbReference type="SUPFAM" id="SSF52218">
    <property type="entry name" value="Flavoproteins"/>
    <property type="match status" value="1"/>
</dbReference>
<dbReference type="OrthoDB" id="9798098at2"/>
<dbReference type="GO" id="GO:0051536">
    <property type="term" value="F:iron-sulfur cluster binding"/>
    <property type="evidence" value="ECO:0007669"/>
    <property type="project" value="UniProtKB-KW"/>
</dbReference>
<dbReference type="PROSITE" id="PS00198">
    <property type="entry name" value="4FE4S_FER_1"/>
    <property type="match status" value="1"/>
</dbReference>
<feature type="domain" description="4Fe-4S ferredoxin-type" evidence="5">
    <location>
        <begin position="229"/>
        <end position="249"/>
    </location>
</feature>
<keyword evidence="3" id="KW-0411">Iron-sulfur</keyword>
<dbReference type="KEGG" id="dat:HRM2_43390"/>
<keyword evidence="7" id="KW-1185">Reference proteome</keyword>
<dbReference type="HOGENOM" id="CLU_069541_0_0_7"/>
<dbReference type="EMBL" id="CP001087">
    <property type="protein sequence ID" value="ACN17395.1"/>
    <property type="molecule type" value="Genomic_DNA"/>
</dbReference>
<accession>C0QDX4</accession>
<dbReference type="NCBIfam" id="NF038196">
    <property type="entry name" value="ferrodoxin_EFR1"/>
    <property type="match status" value="1"/>
</dbReference>
<evidence type="ECO:0000313" key="6">
    <source>
        <dbReference type="EMBL" id="ACN17395.1"/>
    </source>
</evidence>
<dbReference type="InterPro" id="IPR029039">
    <property type="entry name" value="Flavoprotein-like_sf"/>
</dbReference>
<sequence length="273" mass="29835">MNKKINTLYFSATGTTEKIVTGIAEKIAENYGGKNAVSNIDFTLPEARKKTFSFDKDTIVVAGIPVYAGRVPNLLLKFLNTISGNGATAVAVVLYGNRDYDDALIEFKDILDTNGFNVIAGGAFIGEHSFSTTLGANRPDEQDMAAMADFAAKIIDKTKSPGESSSVVVKGNKPYREYYRPKDQNGNPVNILKVTPKTNSDCIDCKLCSEVCPMGSIDSDDVSKITGICIKCCACVKKCPVGAKYFDDENYLRHKHELEVGYTGTRREPEYFV</sequence>
<evidence type="ECO:0000256" key="1">
    <source>
        <dbReference type="ARBA" id="ARBA00022723"/>
    </source>
</evidence>
<feature type="domain" description="Flavodoxin-like" evidence="4">
    <location>
        <begin position="5"/>
        <end position="155"/>
    </location>
</feature>
<dbReference type="InterPro" id="IPR047964">
    <property type="entry name" value="EFR1-like"/>
</dbReference>
<dbReference type="AlphaFoldDB" id="C0QDX4"/>
<dbReference type="PROSITE" id="PS51379">
    <property type="entry name" value="4FE4S_FER_2"/>
    <property type="match status" value="2"/>
</dbReference>
<name>C0QDX4_DESAH</name>
<evidence type="ECO:0000259" key="4">
    <source>
        <dbReference type="PROSITE" id="PS50902"/>
    </source>
</evidence>
<evidence type="ECO:0000256" key="2">
    <source>
        <dbReference type="ARBA" id="ARBA00023004"/>
    </source>
</evidence>
<dbReference type="PANTHER" id="PTHR43122">
    <property type="entry name" value="FERREDOXIN SUBUNIT OF PYRUVATE:FLAVODOXIN OXIDOREDUCTASE-RELATED"/>
    <property type="match status" value="1"/>
</dbReference>
<dbReference type="Gene3D" id="3.40.50.360">
    <property type="match status" value="1"/>
</dbReference>
<proteinExistence type="predicted"/>
<evidence type="ECO:0000259" key="5">
    <source>
        <dbReference type="PROSITE" id="PS51379"/>
    </source>
</evidence>
<protein>
    <submittedName>
        <fullName evidence="6">4Fe-4S iron-sulfur binding protein (Ferredoxin)</fullName>
    </submittedName>
</protein>
<dbReference type="InterPro" id="IPR017900">
    <property type="entry name" value="4Fe4S_Fe_S_CS"/>
</dbReference>
<keyword evidence="2" id="KW-0408">Iron</keyword>
<organism evidence="6 7">
    <name type="scientific">Desulforapulum autotrophicum (strain ATCC 43914 / DSM 3382 / VKM B-1955 / HRM2)</name>
    <name type="common">Desulfobacterium autotrophicum</name>
    <dbReference type="NCBI Taxonomy" id="177437"/>
    <lineage>
        <taxon>Bacteria</taxon>
        <taxon>Pseudomonadati</taxon>
        <taxon>Thermodesulfobacteriota</taxon>
        <taxon>Desulfobacteria</taxon>
        <taxon>Desulfobacterales</taxon>
        <taxon>Desulfobacteraceae</taxon>
        <taxon>Desulforapulum</taxon>
    </lineage>
</organism>
<feature type="domain" description="4Fe-4S ferredoxin-type" evidence="5">
    <location>
        <begin position="194"/>
        <end position="222"/>
    </location>
</feature>
<dbReference type="eggNOG" id="COG0716">
    <property type="taxonomic scope" value="Bacteria"/>
</dbReference>
<dbReference type="PANTHER" id="PTHR43122:SF1">
    <property type="entry name" value="IRON-SULFUR-BINDING PROTEIN"/>
    <property type="match status" value="1"/>
</dbReference>
<dbReference type="GO" id="GO:0046872">
    <property type="term" value="F:metal ion binding"/>
    <property type="evidence" value="ECO:0007669"/>
    <property type="project" value="UniProtKB-KW"/>
</dbReference>
<gene>
    <name evidence="6" type="ordered locus">HRM2_43390</name>
</gene>
<keyword evidence="1" id="KW-0479">Metal-binding</keyword>
<dbReference type="GO" id="GO:0010181">
    <property type="term" value="F:FMN binding"/>
    <property type="evidence" value="ECO:0007669"/>
    <property type="project" value="InterPro"/>
</dbReference>
<evidence type="ECO:0000313" key="7">
    <source>
        <dbReference type="Proteomes" id="UP000000442"/>
    </source>
</evidence>
<dbReference type="PROSITE" id="PS50902">
    <property type="entry name" value="FLAVODOXIN_LIKE"/>
    <property type="match status" value="1"/>
</dbReference>
<dbReference type="eggNOG" id="COG0437">
    <property type="taxonomic scope" value="Bacteria"/>
</dbReference>
<dbReference type="InterPro" id="IPR017896">
    <property type="entry name" value="4Fe4S_Fe-S-bd"/>
</dbReference>
<dbReference type="Pfam" id="PF00037">
    <property type="entry name" value="Fer4"/>
    <property type="match status" value="1"/>
</dbReference>
<dbReference type="Gene3D" id="3.30.70.20">
    <property type="match status" value="1"/>
</dbReference>
<evidence type="ECO:0000256" key="3">
    <source>
        <dbReference type="ARBA" id="ARBA00023014"/>
    </source>
</evidence>
<dbReference type="InterPro" id="IPR008254">
    <property type="entry name" value="Flavodoxin/NO_synth"/>
</dbReference>
<dbReference type="RefSeq" id="WP_015906127.1">
    <property type="nucleotide sequence ID" value="NC_012108.1"/>
</dbReference>
<dbReference type="Proteomes" id="UP000000442">
    <property type="component" value="Chromosome"/>
</dbReference>
<reference evidence="6 7" key="1">
    <citation type="journal article" date="2009" name="Environ. Microbiol.">
        <title>Genome sequence of Desulfobacterium autotrophicum HRM2, a marine sulfate reducer oxidizing organic carbon completely to carbon dioxide.</title>
        <authorList>
            <person name="Strittmatter A.W."/>
            <person name="Liesegang H."/>
            <person name="Rabus R."/>
            <person name="Decker I."/>
            <person name="Amann J."/>
            <person name="Andres S."/>
            <person name="Henne A."/>
            <person name="Fricke W.F."/>
            <person name="Martinez-Arias R."/>
            <person name="Bartels D."/>
            <person name="Goesmann A."/>
            <person name="Krause L."/>
            <person name="Puehler A."/>
            <person name="Klenk H.P."/>
            <person name="Richter M."/>
            <person name="Schuler M."/>
            <person name="Gloeckner F.O."/>
            <person name="Meyerdierks A."/>
            <person name="Gottschalk G."/>
            <person name="Amann R."/>
        </authorList>
    </citation>
    <scope>NUCLEOTIDE SEQUENCE [LARGE SCALE GENOMIC DNA]</scope>
    <source>
        <strain evidence="7">ATCC 43914 / DSM 3382 / HRM2</strain>
    </source>
</reference>
<dbReference type="STRING" id="177437.HRM2_43390"/>